<dbReference type="GO" id="GO:0016560">
    <property type="term" value="P:protein import into peroxisome matrix, docking"/>
    <property type="evidence" value="ECO:0007669"/>
    <property type="project" value="TreeGrafter"/>
</dbReference>
<evidence type="ECO:0000256" key="7">
    <source>
        <dbReference type="ARBA" id="ARBA00023140"/>
    </source>
</evidence>
<feature type="repeat" description="TPR" evidence="8">
    <location>
        <begin position="605"/>
        <end position="638"/>
    </location>
</feature>
<comment type="similarity">
    <text evidence="3">Belongs to the peroxisomal targeting signal receptor family.</text>
</comment>
<evidence type="ECO:0000256" key="9">
    <source>
        <dbReference type="SAM" id="MobiDB-lite"/>
    </source>
</evidence>
<dbReference type="PROSITE" id="PS50005">
    <property type="entry name" value="TPR"/>
    <property type="match status" value="2"/>
</dbReference>
<feature type="region of interest" description="Disordered" evidence="9">
    <location>
        <begin position="56"/>
        <end position="76"/>
    </location>
</feature>
<sequence>MSLPMLVNGADCGPVNPLQGLTKRFDQDRGLQQVRREHIVVETDSHPHSRAHLKDYFGAGRAGPSRETFRTEQPTRPELAQDAARFFSGHTTSAPPSFAGPSAFDLTALHASLPGPSQAHARALALSSTQPPTAHASVPFASWAADFVVQSPAKASPAQMSSPQTHVQEQNHSMQRPEFGTSRMFLPSMSGFQMNQMTAMSPVHSPLLQQPAPTPLDQKLWDQEFRSLEASFLSTEAFQAAKQGQSHHPPQQVADELARTAGQLIDSVSHDQNPKFQNSQFMGLMRQLRDREMVVEGNDLVQNSLSEAGASQWADDFSTAARDVKGKGKAIDPGPSTSIPETSAHAPFPPLWYQSGAEARSSVTDGMPETTTEDANEAYFRQDNEEYAEYWRVAQPPPEEVLNQQKEEWAHMQRDWDAFEATATGVRPVSNYLFQPGNPYLLGERSADTLHHHLMHGGERPASFYESVLQMEAAVQREPTNARAWFELGVKQQENEREHQAIQALRRALELDPSHLPSWLALAISHTNEGDRHGTYASVREWVDRNERYQAAVAGHRAVAGEADSETNAGLIECLIAMARSEMSGGLDADIQIALAVLLNTNEDWLLYNRVGATMANNGQAEDAITYYYRALELNPAYIRARFNLGISCINLQVRQDFEITRYEEAAQHIFDALVLQDSDRVGETDNDRGITSTSLWESLKTTCLHMQRVDLAALCDQQNLEGTGNSIGSY</sequence>
<keyword evidence="7" id="KW-0576">Peroxisome</keyword>
<accession>A0A4S4LT16</accession>
<keyword evidence="11" id="KW-1185">Reference proteome</keyword>
<reference evidence="10 11" key="1">
    <citation type="submission" date="2019-02" db="EMBL/GenBank/DDBJ databases">
        <title>Genome sequencing of the rare red list fungi Bondarzewia mesenterica.</title>
        <authorList>
            <person name="Buettner E."/>
            <person name="Kellner H."/>
        </authorList>
    </citation>
    <scope>NUCLEOTIDE SEQUENCE [LARGE SCALE GENOMIC DNA]</scope>
    <source>
        <strain evidence="10 11">DSM 108281</strain>
    </source>
</reference>
<dbReference type="GO" id="GO:0005778">
    <property type="term" value="C:peroxisomal membrane"/>
    <property type="evidence" value="ECO:0007669"/>
    <property type="project" value="TreeGrafter"/>
</dbReference>
<dbReference type="InterPro" id="IPR011990">
    <property type="entry name" value="TPR-like_helical_dom_sf"/>
</dbReference>
<dbReference type="GO" id="GO:0005829">
    <property type="term" value="C:cytosol"/>
    <property type="evidence" value="ECO:0007669"/>
    <property type="project" value="TreeGrafter"/>
</dbReference>
<feature type="region of interest" description="Disordered" evidence="9">
    <location>
        <begin position="1"/>
        <end position="21"/>
    </location>
</feature>
<dbReference type="Pfam" id="PF13181">
    <property type="entry name" value="TPR_8"/>
    <property type="match status" value="2"/>
</dbReference>
<proteinExistence type="inferred from homology"/>
<protein>
    <recommendedName>
        <fullName evidence="12">Peroxisomal targeting signal receptor</fullName>
    </recommendedName>
</protein>
<dbReference type="Proteomes" id="UP000310158">
    <property type="component" value="Unassembled WGS sequence"/>
</dbReference>
<evidence type="ECO:0000256" key="2">
    <source>
        <dbReference type="ARBA" id="ARBA00004496"/>
    </source>
</evidence>
<dbReference type="AlphaFoldDB" id="A0A4S4LT16"/>
<dbReference type="SMART" id="SM00028">
    <property type="entry name" value="TPR"/>
    <property type="match status" value="2"/>
</dbReference>
<evidence type="ECO:0000256" key="6">
    <source>
        <dbReference type="ARBA" id="ARBA00022803"/>
    </source>
</evidence>
<dbReference type="OrthoDB" id="10006023at2759"/>
<dbReference type="InterPro" id="IPR024111">
    <property type="entry name" value="PEX5/PEX5L"/>
</dbReference>
<evidence type="ECO:0000313" key="11">
    <source>
        <dbReference type="Proteomes" id="UP000310158"/>
    </source>
</evidence>
<dbReference type="Gene3D" id="1.25.40.10">
    <property type="entry name" value="Tetratricopeptide repeat domain"/>
    <property type="match status" value="2"/>
</dbReference>
<feature type="repeat" description="TPR" evidence="8">
    <location>
        <begin position="482"/>
        <end position="515"/>
    </location>
</feature>
<dbReference type="InterPro" id="IPR019734">
    <property type="entry name" value="TPR_rpt"/>
</dbReference>
<dbReference type="PANTHER" id="PTHR10130:SF0">
    <property type="entry name" value="GH08708P"/>
    <property type="match status" value="1"/>
</dbReference>
<dbReference type="Gene3D" id="6.10.280.230">
    <property type="match status" value="1"/>
</dbReference>
<feature type="region of interest" description="Disordered" evidence="9">
    <location>
        <begin position="156"/>
        <end position="175"/>
    </location>
</feature>
<name>A0A4S4LT16_9AGAM</name>
<evidence type="ECO:0000256" key="4">
    <source>
        <dbReference type="ARBA" id="ARBA00022490"/>
    </source>
</evidence>
<evidence type="ECO:0008006" key="12">
    <source>
        <dbReference type="Google" id="ProtNLM"/>
    </source>
</evidence>
<dbReference type="PANTHER" id="PTHR10130">
    <property type="entry name" value="PEROXISOMAL TARGETING SIGNAL 1 RECEPTOR PEX5"/>
    <property type="match status" value="1"/>
</dbReference>
<dbReference type="SUPFAM" id="SSF48452">
    <property type="entry name" value="TPR-like"/>
    <property type="match status" value="1"/>
</dbReference>
<dbReference type="GO" id="GO:0005052">
    <property type="term" value="F:peroxisome matrix targeting signal-1 binding"/>
    <property type="evidence" value="ECO:0007669"/>
    <property type="project" value="TreeGrafter"/>
</dbReference>
<keyword evidence="5" id="KW-0677">Repeat</keyword>
<evidence type="ECO:0000256" key="5">
    <source>
        <dbReference type="ARBA" id="ARBA00022737"/>
    </source>
</evidence>
<keyword evidence="6 8" id="KW-0802">TPR repeat</keyword>
<gene>
    <name evidence="10" type="ORF">EW146_g5294</name>
</gene>
<evidence type="ECO:0000313" key="10">
    <source>
        <dbReference type="EMBL" id="THH15137.1"/>
    </source>
</evidence>
<dbReference type="EMBL" id="SGPL01000226">
    <property type="protein sequence ID" value="THH15137.1"/>
    <property type="molecule type" value="Genomic_DNA"/>
</dbReference>
<evidence type="ECO:0000256" key="1">
    <source>
        <dbReference type="ARBA" id="ARBA00004275"/>
    </source>
</evidence>
<keyword evidence="4" id="KW-0963">Cytoplasm</keyword>
<feature type="compositionally biased region" description="Polar residues" evidence="9">
    <location>
        <begin position="158"/>
        <end position="174"/>
    </location>
</feature>
<evidence type="ECO:0000256" key="8">
    <source>
        <dbReference type="PROSITE-ProRule" id="PRU00339"/>
    </source>
</evidence>
<organism evidence="10 11">
    <name type="scientific">Bondarzewia mesenterica</name>
    <dbReference type="NCBI Taxonomy" id="1095465"/>
    <lineage>
        <taxon>Eukaryota</taxon>
        <taxon>Fungi</taxon>
        <taxon>Dikarya</taxon>
        <taxon>Basidiomycota</taxon>
        <taxon>Agaricomycotina</taxon>
        <taxon>Agaricomycetes</taxon>
        <taxon>Russulales</taxon>
        <taxon>Bondarzewiaceae</taxon>
        <taxon>Bondarzewia</taxon>
    </lineage>
</organism>
<evidence type="ECO:0000256" key="3">
    <source>
        <dbReference type="ARBA" id="ARBA00005348"/>
    </source>
</evidence>
<comment type="caution">
    <text evidence="10">The sequence shown here is derived from an EMBL/GenBank/DDBJ whole genome shotgun (WGS) entry which is preliminary data.</text>
</comment>
<feature type="region of interest" description="Disordered" evidence="9">
    <location>
        <begin position="325"/>
        <end position="352"/>
    </location>
</feature>
<comment type="subcellular location">
    <subcellularLocation>
        <location evidence="2">Cytoplasm</location>
    </subcellularLocation>
    <subcellularLocation>
        <location evidence="1">Peroxisome</location>
    </subcellularLocation>
</comment>